<keyword evidence="3 24" id="KW-0436">Ligase</keyword>
<dbReference type="GO" id="GO:0006281">
    <property type="term" value="P:DNA repair"/>
    <property type="evidence" value="ECO:0007669"/>
    <property type="project" value="UniProtKB-KW"/>
</dbReference>
<dbReference type="InterPro" id="IPR014143">
    <property type="entry name" value="NHEJ_ligase_prk"/>
</dbReference>
<evidence type="ECO:0000256" key="11">
    <source>
        <dbReference type="ARBA" id="ARBA00022839"/>
    </source>
</evidence>
<evidence type="ECO:0000256" key="13">
    <source>
        <dbReference type="ARBA" id="ARBA00022932"/>
    </source>
</evidence>
<keyword evidence="11" id="KW-0269">Exonuclease</keyword>
<dbReference type="GO" id="GO:0004527">
    <property type="term" value="F:exonuclease activity"/>
    <property type="evidence" value="ECO:0007669"/>
    <property type="project" value="UniProtKB-KW"/>
</dbReference>
<keyword evidence="4" id="KW-0808">Transferase</keyword>
<dbReference type="EMBL" id="CCDP010000001">
    <property type="protein sequence ID" value="CDQ38242.1"/>
    <property type="molecule type" value="Genomic_DNA"/>
</dbReference>
<comment type="cofactor">
    <cofactor evidence="1">
        <name>Mn(2+)</name>
        <dbReference type="ChEBI" id="CHEBI:29035"/>
    </cofactor>
</comment>
<evidence type="ECO:0000256" key="6">
    <source>
        <dbReference type="ARBA" id="ARBA00022722"/>
    </source>
</evidence>
<dbReference type="PANTHER" id="PTHR42705:SF2">
    <property type="entry name" value="BIFUNCTIONAL NON-HOMOLOGOUS END JOINING PROTEIN LIGD"/>
    <property type="match status" value="1"/>
</dbReference>
<keyword evidence="14" id="KW-0238">DNA-binding</keyword>
<keyword evidence="15" id="KW-0233">DNA recombination</keyword>
<keyword evidence="16" id="KW-0234">DNA repair</keyword>
<dbReference type="RefSeq" id="WP_306465012.1">
    <property type="nucleotide sequence ID" value="NZ_BNER01000001.1"/>
</dbReference>
<comment type="catalytic activity">
    <reaction evidence="20">
        <text>ATP + (deoxyribonucleotide)n-3'-hydroxyl + 5'-phospho-(deoxyribonucleotide)m = (deoxyribonucleotide)n+m + AMP + diphosphate.</text>
        <dbReference type="EC" id="6.5.1.1"/>
    </reaction>
</comment>
<evidence type="ECO:0000256" key="18">
    <source>
        <dbReference type="ARBA" id="ARBA00023268"/>
    </source>
</evidence>
<dbReference type="EC" id="6.5.1.1" evidence="2"/>
<dbReference type="PROSITE" id="PS50160">
    <property type="entry name" value="DNA_LIGASE_A3"/>
    <property type="match status" value="1"/>
</dbReference>
<comment type="similarity">
    <text evidence="21">In the C-terminal section; belongs to the ATP-dependent DNA ligase family.</text>
</comment>
<proteinExistence type="inferred from homology"/>
<comment type="caution">
    <text evidence="24">The sequence shown here is derived from an EMBL/GenBank/DDBJ whole genome shotgun (WGS) entry which is preliminary data.</text>
</comment>
<protein>
    <recommendedName>
        <fullName evidence="2">DNA ligase (ATP)</fullName>
        <ecNumber evidence="2">6.5.1.1</ecNumber>
    </recommendedName>
    <alternativeName>
        <fullName evidence="19">NHEJ DNA polymerase</fullName>
    </alternativeName>
</protein>
<dbReference type="Proteomes" id="UP000028875">
    <property type="component" value="Unassembled WGS sequence"/>
</dbReference>
<evidence type="ECO:0000256" key="9">
    <source>
        <dbReference type="ARBA" id="ARBA00022763"/>
    </source>
</evidence>
<dbReference type="Gene3D" id="3.30.470.30">
    <property type="entry name" value="DNA ligase/mRNA capping enzyme"/>
    <property type="match status" value="1"/>
</dbReference>
<dbReference type="InterPro" id="IPR012310">
    <property type="entry name" value="DNA_ligase_ATP-dep_cent"/>
</dbReference>
<dbReference type="PROSITE" id="PS00697">
    <property type="entry name" value="DNA_LIGASE_A1"/>
    <property type="match status" value="1"/>
</dbReference>
<accession>A0A024Q7H1</accession>
<evidence type="ECO:0000259" key="23">
    <source>
        <dbReference type="PROSITE" id="PS50160"/>
    </source>
</evidence>
<dbReference type="NCBIfam" id="TIGR02778">
    <property type="entry name" value="ligD_pol"/>
    <property type="match status" value="1"/>
</dbReference>
<evidence type="ECO:0000256" key="21">
    <source>
        <dbReference type="ARBA" id="ARBA00049981"/>
    </source>
</evidence>
<evidence type="ECO:0000256" key="2">
    <source>
        <dbReference type="ARBA" id="ARBA00012727"/>
    </source>
</evidence>
<evidence type="ECO:0000313" key="25">
    <source>
        <dbReference type="Proteomes" id="UP000028875"/>
    </source>
</evidence>
<dbReference type="GO" id="GO:0003677">
    <property type="term" value="F:DNA binding"/>
    <property type="evidence" value="ECO:0007669"/>
    <property type="project" value="UniProtKB-KW"/>
</dbReference>
<dbReference type="eggNOG" id="COG3285">
    <property type="taxonomic scope" value="Bacteria"/>
</dbReference>
<reference evidence="25" key="2">
    <citation type="submission" date="2014-05" db="EMBL/GenBank/DDBJ databases">
        <title>Draft genome sequence of Virgibacillus massiliensis Vm-5.</title>
        <authorList>
            <person name="Khelaifia S."/>
            <person name="Croce O."/>
            <person name="Lagier J.C."/>
            <person name="Raoult D."/>
        </authorList>
    </citation>
    <scope>NUCLEOTIDE SEQUENCE [LARGE SCALE GENOMIC DNA]</scope>
    <source>
        <strain evidence="25">Vm-5</strain>
    </source>
</reference>
<dbReference type="GO" id="GO:0005524">
    <property type="term" value="F:ATP binding"/>
    <property type="evidence" value="ECO:0007669"/>
    <property type="project" value="UniProtKB-KW"/>
</dbReference>
<dbReference type="InterPro" id="IPR052171">
    <property type="entry name" value="NHEJ_LigD"/>
</dbReference>
<evidence type="ECO:0000256" key="17">
    <source>
        <dbReference type="ARBA" id="ARBA00023211"/>
    </source>
</evidence>
<dbReference type="GO" id="GO:0006310">
    <property type="term" value="P:DNA recombination"/>
    <property type="evidence" value="ECO:0007669"/>
    <property type="project" value="UniProtKB-KW"/>
</dbReference>
<keyword evidence="18" id="KW-0511">Multifunctional enzyme</keyword>
<dbReference type="InterPro" id="IPR014145">
    <property type="entry name" value="LigD_pol_dom"/>
</dbReference>
<evidence type="ECO:0000256" key="14">
    <source>
        <dbReference type="ARBA" id="ARBA00023125"/>
    </source>
</evidence>
<gene>
    <name evidence="24" type="primary">ykoU</name>
    <name evidence="24" type="ORF">BN990_00511</name>
</gene>
<keyword evidence="10" id="KW-0378">Hydrolase</keyword>
<keyword evidence="13" id="KW-0239">DNA-directed DNA polymerase</keyword>
<comment type="similarity">
    <text evidence="22">In the N-terminal section; belongs to the LigD polymerase family.</text>
</comment>
<feature type="domain" description="ATP-dependent DNA ligase family profile" evidence="23">
    <location>
        <begin position="104"/>
        <end position="196"/>
    </location>
</feature>
<evidence type="ECO:0000256" key="4">
    <source>
        <dbReference type="ARBA" id="ARBA00022679"/>
    </source>
</evidence>
<reference evidence="24 25" key="1">
    <citation type="submission" date="2014-03" db="EMBL/GenBank/DDBJ databases">
        <authorList>
            <person name="Urmite Genomes U."/>
        </authorList>
    </citation>
    <scope>NUCLEOTIDE SEQUENCE [LARGE SCALE GENOMIC DNA]</scope>
    <source>
        <strain evidence="24 25">Vm-5</strain>
    </source>
</reference>
<keyword evidence="12" id="KW-0067">ATP-binding</keyword>
<dbReference type="Pfam" id="PF21686">
    <property type="entry name" value="LigD_Prim-Pol"/>
    <property type="match status" value="1"/>
</dbReference>
<evidence type="ECO:0000256" key="20">
    <source>
        <dbReference type="ARBA" id="ARBA00034003"/>
    </source>
</evidence>
<dbReference type="NCBIfam" id="TIGR02779">
    <property type="entry name" value="NHEJ_ligase_lig"/>
    <property type="match status" value="1"/>
</dbReference>
<dbReference type="InterPro" id="IPR016059">
    <property type="entry name" value="DNA_ligase_ATP-dep_CS"/>
</dbReference>
<dbReference type="GO" id="GO:0003887">
    <property type="term" value="F:DNA-directed DNA polymerase activity"/>
    <property type="evidence" value="ECO:0007669"/>
    <property type="project" value="UniProtKB-KW"/>
</dbReference>
<dbReference type="AlphaFoldDB" id="A0A024Q7H1"/>
<evidence type="ECO:0000256" key="3">
    <source>
        <dbReference type="ARBA" id="ARBA00022598"/>
    </source>
</evidence>
<keyword evidence="7" id="KW-0479">Metal-binding</keyword>
<dbReference type="NCBIfam" id="TIGR02776">
    <property type="entry name" value="NHEJ_ligase_prk"/>
    <property type="match status" value="1"/>
</dbReference>
<keyword evidence="8" id="KW-0547">Nucleotide-binding</keyword>
<name>A0A024Q7H1_9BACI</name>
<evidence type="ECO:0000256" key="12">
    <source>
        <dbReference type="ARBA" id="ARBA00022840"/>
    </source>
</evidence>
<evidence type="ECO:0000256" key="15">
    <source>
        <dbReference type="ARBA" id="ARBA00023172"/>
    </source>
</evidence>
<keyword evidence="5" id="KW-0548">Nucleotidyltransferase</keyword>
<dbReference type="InterPro" id="IPR014146">
    <property type="entry name" value="LigD_ligase_dom"/>
</dbReference>
<keyword evidence="25" id="KW-1185">Reference proteome</keyword>
<evidence type="ECO:0000256" key="1">
    <source>
        <dbReference type="ARBA" id="ARBA00001936"/>
    </source>
</evidence>
<sequence length="596" mass="68837">MMKPIASKAIPKGKEWLYEVKYDGFRCTLQWDQASIQLISKNNKDLTNKFPEIIADCRSQQEGLIKYLPLQLDGELVIMNNNIQANFGWVQKRGRMKTKEVIEEAARNRPASLQLFDITKIQGKPLEQQTLTQRKRFLTQLFKEVKFSRLHNVPCEENSHFLWDRVFMNKGEGIIAKRKSSAYKSGKNHQDWFKIKNWRKLHGFLTAFHTANSYFTVGVFDGNKVLEIGKCKHGLESKTFQTLTDIFRSKGEKQGDKYILPPAICAEIHSLDLYEQELREPEFVSILPDMNAQDVTLEQLRIDMAMLPEKIDLTNTTKTFWPEPDYTKGDLLTYIREITPYLLPHVRNRALTVIRAPDGVEAEHFFQKHLPNYAPAFIPRQMNKESSLILCNTLDSLIWFANHGAVEFHVPFQTINRAMPQEIVFDLDPPHRDSFPLAVKAAQIMKPLLDDLDLISFVKTSGNKGLQIYIPIPPNSMTYEQTALFTQSIAWTMENAYPDLFTTERMKNKRKNRLYIDYVQHGKNKTIIAPYSPRLAPEGTVATPLFWEEINAELTPSLFTISNVVDRVKSLGCPFSSYEDAKKKQNLEKILQLLTR</sequence>
<dbReference type="eggNOG" id="COG1793">
    <property type="taxonomic scope" value="Bacteria"/>
</dbReference>
<dbReference type="GO" id="GO:0003910">
    <property type="term" value="F:DNA ligase (ATP) activity"/>
    <property type="evidence" value="ECO:0007669"/>
    <property type="project" value="UniProtKB-EC"/>
</dbReference>
<dbReference type="SUPFAM" id="SSF56091">
    <property type="entry name" value="DNA ligase/mRNA capping enzyme, catalytic domain"/>
    <property type="match status" value="1"/>
</dbReference>
<keyword evidence="17" id="KW-0464">Manganese</keyword>
<dbReference type="Pfam" id="PF01068">
    <property type="entry name" value="DNA_ligase_A_M"/>
    <property type="match status" value="1"/>
</dbReference>
<dbReference type="Gene3D" id="3.90.920.10">
    <property type="entry name" value="DNA primase, PRIM domain"/>
    <property type="match status" value="1"/>
</dbReference>
<evidence type="ECO:0000256" key="8">
    <source>
        <dbReference type="ARBA" id="ARBA00022741"/>
    </source>
</evidence>
<dbReference type="PROSITE" id="PS00333">
    <property type="entry name" value="DNA_LIGASE_A2"/>
    <property type="match status" value="1"/>
</dbReference>
<dbReference type="NCBIfam" id="NF007211">
    <property type="entry name" value="PRK09633.1"/>
    <property type="match status" value="1"/>
</dbReference>
<evidence type="ECO:0000313" key="24">
    <source>
        <dbReference type="EMBL" id="CDQ38242.1"/>
    </source>
</evidence>
<evidence type="ECO:0000256" key="5">
    <source>
        <dbReference type="ARBA" id="ARBA00022695"/>
    </source>
</evidence>
<dbReference type="STRING" id="1462526.BN990_00511"/>
<evidence type="ECO:0000256" key="22">
    <source>
        <dbReference type="ARBA" id="ARBA00049990"/>
    </source>
</evidence>
<keyword evidence="6" id="KW-0540">Nuclease</keyword>
<evidence type="ECO:0000256" key="19">
    <source>
        <dbReference type="ARBA" id="ARBA00029943"/>
    </source>
</evidence>
<organism evidence="24 25">
    <name type="scientific">Virgibacillus massiliensis</name>
    <dbReference type="NCBI Taxonomy" id="1462526"/>
    <lineage>
        <taxon>Bacteria</taxon>
        <taxon>Bacillati</taxon>
        <taxon>Bacillota</taxon>
        <taxon>Bacilli</taxon>
        <taxon>Bacillales</taxon>
        <taxon>Bacillaceae</taxon>
        <taxon>Virgibacillus</taxon>
    </lineage>
</organism>
<evidence type="ECO:0000256" key="10">
    <source>
        <dbReference type="ARBA" id="ARBA00022801"/>
    </source>
</evidence>
<dbReference type="PANTHER" id="PTHR42705">
    <property type="entry name" value="BIFUNCTIONAL NON-HOMOLOGOUS END JOINING PROTEIN LIGD"/>
    <property type="match status" value="1"/>
</dbReference>
<evidence type="ECO:0000256" key="7">
    <source>
        <dbReference type="ARBA" id="ARBA00022723"/>
    </source>
</evidence>
<keyword evidence="9" id="KW-0227">DNA damage</keyword>
<evidence type="ECO:0000256" key="16">
    <source>
        <dbReference type="ARBA" id="ARBA00023204"/>
    </source>
</evidence>
<dbReference type="GO" id="GO:0046872">
    <property type="term" value="F:metal ion binding"/>
    <property type="evidence" value="ECO:0007669"/>
    <property type="project" value="UniProtKB-KW"/>
</dbReference>